<evidence type="ECO:0000256" key="9">
    <source>
        <dbReference type="ARBA" id="ARBA00023328"/>
    </source>
</evidence>
<dbReference type="GO" id="GO:0007059">
    <property type="term" value="P:chromosome segregation"/>
    <property type="evidence" value="ECO:0007669"/>
    <property type="project" value="TreeGrafter"/>
</dbReference>
<dbReference type="AlphaFoldDB" id="A0A0C2X383"/>
<evidence type="ECO:0000256" key="1">
    <source>
        <dbReference type="ARBA" id="ARBA00007804"/>
    </source>
</evidence>
<dbReference type="Proteomes" id="UP000054549">
    <property type="component" value="Unassembled WGS sequence"/>
</dbReference>
<sequence length="196" mass="21500">MPTNSQEAVQTIREMRPMIDPDEDFHTIVAAEESIAASHAKRKEQLEEAHAKLKALSRALEAARVSAARPPSVPSAGAHAALVDELDSSKLSLMKAITDAEGMIADREAELTRLKEEARKLEDYDPSLEHEKELDSLTIRLQLYKGLGFEPVAEAKSGDIAKMLVRSRSGDLHSVDLANEAPPNQITDLLWKLLAS</sequence>
<evidence type="ECO:0000313" key="13">
    <source>
        <dbReference type="Proteomes" id="UP000054549"/>
    </source>
</evidence>
<evidence type="ECO:0000256" key="6">
    <source>
        <dbReference type="ARBA" id="ARBA00023054"/>
    </source>
</evidence>
<comment type="similarity">
    <text evidence="1 10">Belongs to the SPC24 family.</text>
</comment>
<keyword evidence="5 10" id="KW-0995">Kinetochore</keyword>
<keyword evidence="7 10" id="KW-0539">Nucleus</keyword>
<dbReference type="EMBL" id="KN818228">
    <property type="protein sequence ID" value="KIL68607.1"/>
    <property type="molecule type" value="Genomic_DNA"/>
</dbReference>
<evidence type="ECO:0000256" key="4">
    <source>
        <dbReference type="ARBA" id="ARBA00022776"/>
    </source>
</evidence>
<accession>A0A0C2X383</accession>
<comment type="function">
    <text evidence="10">Acts as a component of the essential kinetochore-associated NDC80 complex, which is required for chromosome segregation and spindle checkpoint activity.</text>
</comment>
<keyword evidence="4 10" id="KW-0498">Mitosis</keyword>
<dbReference type="CDD" id="cd11565">
    <property type="entry name" value="RWD_Spc24"/>
    <property type="match status" value="1"/>
</dbReference>
<dbReference type="PANTHER" id="PTHR22142">
    <property type="match status" value="1"/>
</dbReference>
<evidence type="ECO:0000256" key="3">
    <source>
        <dbReference type="ARBA" id="ARBA00022618"/>
    </source>
</evidence>
<dbReference type="STRING" id="946122.A0A0C2X383"/>
<dbReference type="GO" id="GO:0051301">
    <property type="term" value="P:cell division"/>
    <property type="evidence" value="ECO:0007669"/>
    <property type="project" value="UniProtKB-UniRule"/>
</dbReference>
<evidence type="ECO:0000256" key="10">
    <source>
        <dbReference type="RuleBase" id="RU368011"/>
    </source>
</evidence>
<feature type="coiled-coil region" evidence="11">
    <location>
        <begin position="97"/>
        <end position="124"/>
    </location>
</feature>
<protein>
    <recommendedName>
        <fullName evidence="10">Kinetochore protein Spc24</fullName>
    </recommendedName>
</protein>
<dbReference type="OrthoDB" id="3344830at2759"/>
<evidence type="ECO:0000256" key="5">
    <source>
        <dbReference type="ARBA" id="ARBA00022838"/>
    </source>
</evidence>
<dbReference type="GO" id="GO:0008017">
    <property type="term" value="F:microtubule binding"/>
    <property type="evidence" value="ECO:0007669"/>
    <property type="project" value="TreeGrafter"/>
</dbReference>
<organism evidence="12 13">
    <name type="scientific">Amanita muscaria (strain Koide BX008)</name>
    <dbReference type="NCBI Taxonomy" id="946122"/>
    <lineage>
        <taxon>Eukaryota</taxon>
        <taxon>Fungi</taxon>
        <taxon>Dikarya</taxon>
        <taxon>Basidiomycota</taxon>
        <taxon>Agaricomycotina</taxon>
        <taxon>Agaricomycetes</taxon>
        <taxon>Agaricomycetidae</taxon>
        <taxon>Agaricales</taxon>
        <taxon>Pluteineae</taxon>
        <taxon>Amanitaceae</taxon>
        <taxon>Amanita</taxon>
    </lineage>
</organism>
<evidence type="ECO:0000256" key="7">
    <source>
        <dbReference type="ARBA" id="ARBA00023242"/>
    </source>
</evidence>
<comment type="subunit">
    <text evidence="10">Component of the NDC80 complex.</text>
</comment>
<keyword evidence="9 10" id="KW-0137">Centromere</keyword>
<keyword evidence="8 10" id="KW-0131">Cell cycle</keyword>
<evidence type="ECO:0000256" key="11">
    <source>
        <dbReference type="SAM" id="Coils"/>
    </source>
</evidence>
<dbReference type="InterPro" id="IPR013252">
    <property type="entry name" value="Ndc80_Spc24"/>
</dbReference>
<comment type="subcellular location">
    <subcellularLocation>
        <location evidence="10">Nucleus</location>
    </subcellularLocation>
    <subcellularLocation>
        <location evidence="10">Chromosome</location>
        <location evidence="10">Centromere</location>
        <location evidence="10">Kinetochore</location>
    </subcellularLocation>
</comment>
<name>A0A0C2X383_AMAMK</name>
<feature type="non-terminal residue" evidence="12">
    <location>
        <position position="1"/>
    </location>
</feature>
<dbReference type="GO" id="GO:0005634">
    <property type="term" value="C:nucleus"/>
    <property type="evidence" value="ECO:0007669"/>
    <property type="project" value="UniProtKB-SubCell"/>
</dbReference>
<keyword evidence="2 10" id="KW-0158">Chromosome</keyword>
<evidence type="ECO:0000313" key="12">
    <source>
        <dbReference type="EMBL" id="KIL68607.1"/>
    </source>
</evidence>
<keyword evidence="3 10" id="KW-0132">Cell division</keyword>
<evidence type="ECO:0000256" key="8">
    <source>
        <dbReference type="ARBA" id="ARBA00023306"/>
    </source>
</evidence>
<proteinExistence type="inferred from homology"/>
<dbReference type="InParanoid" id="A0A0C2X383"/>
<feature type="coiled-coil region" evidence="11">
    <location>
        <begin position="36"/>
        <end position="66"/>
    </location>
</feature>
<dbReference type="PANTHER" id="PTHR22142:SF2">
    <property type="entry name" value="KINETOCHORE PROTEIN SPC24"/>
    <property type="match status" value="1"/>
</dbReference>
<dbReference type="GO" id="GO:0031262">
    <property type="term" value="C:Ndc80 complex"/>
    <property type="evidence" value="ECO:0007669"/>
    <property type="project" value="TreeGrafter"/>
</dbReference>
<dbReference type="HOGENOM" id="CLU_108108_1_0_1"/>
<dbReference type="Pfam" id="PF08286">
    <property type="entry name" value="Spc24"/>
    <property type="match status" value="1"/>
</dbReference>
<dbReference type="FunCoup" id="A0A0C2X383">
    <property type="interactions" value="43"/>
</dbReference>
<evidence type="ECO:0000256" key="2">
    <source>
        <dbReference type="ARBA" id="ARBA00022454"/>
    </source>
</evidence>
<gene>
    <name evidence="12" type="ORF">M378DRAFT_120869</name>
</gene>
<keyword evidence="6 11" id="KW-0175">Coiled coil</keyword>
<keyword evidence="13" id="KW-1185">Reference proteome</keyword>
<reference evidence="12 13" key="1">
    <citation type="submission" date="2014-04" db="EMBL/GenBank/DDBJ databases">
        <title>Evolutionary Origins and Diversification of the Mycorrhizal Mutualists.</title>
        <authorList>
            <consortium name="DOE Joint Genome Institute"/>
            <consortium name="Mycorrhizal Genomics Consortium"/>
            <person name="Kohler A."/>
            <person name="Kuo A."/>
            <person name="Nagy L.G."/>
            <person name="Floudas D."/>
            <person name="Copeland A."/>
            <person name="Barry K.W."/>
            <person name="Cichocki N."/>
            <person name="Veneault-Fourrey C."/>
            <person name="LaButti K."/>
            <person name="Lindquist E.A."/>
            <person name="Lipzen A."/>
            <person name="Lundell T."/>
            <person name="Morin E."/>
            <person name="Murat C."/>
            <person name="Riley R."/>
            <person name="Ohm R."/>
            <person name="Sun H."/>
            <person name="Tunlid A."/>
            <person name="Henrissat B."/>
            <person name="Grigoriev I.V."/>
            <person name="Hibbett D.S."/>
            <person name="Martin F."/>
        </authorList>
    </citation>
    <scope>NUCLEOTIDE SEQUENCE [LARGE SCALE GENOMIC DNA]</scope>
    <source>
        <strain evidence="12 13">Koide BX008</strain>
    </source>
</reference>